<evidence type="ECO:0000256" key="1">
    <source>
        <dbReference type="SAM" id="MobiDB-lite"/>
    </source>
</evidence>
<evidence type="ECO:0000313" key="2">
    <source>
        <dbReference type="EMBL" id="KAK3711757.1"/>
    </source>
</evidence>
<evidence type="ECO:0000313" key="3">
    <source>
        <dbReference type="Proteomes" id="UP001283361"/>
    </source>
</evidence>
<dbReference type="Proteomes" id="UP001283361">
    <property type="component" value="Unassembled WGS sequence"/>
</dbReference>
<comment type="caution">
    <text evidence="2">The sequence shown here is derived from an EMBL/GenBank/DDBJ whole genome shotgun (WGS) entry which is preliminary data.</text>
</comment>
<organism evidence="2 3">
    <name type="scientific">Elysia crispata</name>
    <name type="common">lettuce slug</name>
    <dbReference type="NCBI Taxonomy" id="231223"/>
    <lineage>
        <taxon>Eukaryota</taxon>
        <taxon>Metazoa</taxon>
        <taxon>Spiralia</taxon>
        <taxon>Lophotrochozoa</taxon>
        <taxon>Mollusca</taxon>
        <taxon>Gastropoda</taxon>
        <taxon>Heterobranchia</taxon>
        <taxon>Euthyneura</taxon>
        <taxon>Panpulmonata</taxon>
        <taxon>Sacoglossa</taxon>
        <taxon>Placobranchoidea</taxon>
        <taxon>Plakobranchidae</taxon>
        <taxon>Elysia</taxon>
    </lineage>
</organism>
<dbReference type="AlphaFoldDB" id="A0AAE0XTN6"/>
<keyword evidence="3" id="KW-1185">Reference proteome</keyword>
<dbReference type="EMBL" id="JAWDGP010007596">
    <property type="protein sequence ID" value="KAK3711757.1"/>
    <property type="molecule type" value="Genomic_DNA"/>
</dbReference>
<protein>
    <submittedName>
        <fullName evidence="2">Uncharacterized protein</fullName>
    </submittedName>
</protein>
<proteinExistence type="predicted"/>
<name>A0AAE0XTN6_9GAST</name>
<reference evidence="2" key="1">
    <citation type="journal article" date="2023" name="G3 (Bethesda)">
        <title>A reference genome for the long-term kleptoplast-retaining sea slug Elysia crispata morphotype clarki.</title>
        <authorList>
            <person name="Eastman K.E."/>
            <person name="Pendleton A.L."/>
            <person name="Shaikh M.A."/>
            <person name="Suttiyut T."/>
            <person name="Ogas R."/>
            <person name="Tomko P."/>
            <person name="Gavelis G."/>
            <person name="Widhalm J.R."/>
            <person name="Wisecaver J.H."/>
        </authorList>
    </citation>
    <scope>NUCLEOTIDE SEQUENCE</scope>
    <source>
        <strain evidence="2">ECLA1</strain>
    </source>
</reference>
<gene>
    <name evidence="2" type="ORF">RRG08_036963</name>
</gene>
<feature type="region of interest" description="Disordered" evidence="1">
    <location>
        <begin position="1"/>
        <end position="30"/>
    </location>
</feature>
<sequence length="71" mass="8027">MVTTPKQRSEDFLSGHNQSQGLSAHHQDRSEDLVAVRVSCQVMIRIGQRNLRVRQGSFPGHDLNRSEELEG</sequence>
<accession>A0AAE0XTN6</accession>